<gene>
    <name evidence="15" type="ORF">CBOVIS_LOCUS8303</name>
</gene>
<evidence type="ECO:0000313" key="16">
    <source>
        <dbReference type="Proteomes" id="UP000494206"/>
    </source>
</evidence>
<keyword evidence="6" id="KW-0735">Signal-anchor</keyword>
<evidence type="ECO:0000256" key="6">
    <source>
        <dbReference type="ARBA" id="ARBA00022968"/>
    </source>
</evidence>
<dbReference type="EC" id="3.2.1.106" evidence="11 12"/>
<feature type="transmembrane region" description="Helical" evidence="12">
    <location>
        <begin position="44"/>
        <end position="64"/>
    </location>
</feature>
<dbReference type="GO" id="GO:0009311">
    <property type="term" value="P:oligosaccharide metabolic process"/>
    <property type="evidence" value="ECO:0007669"/>
    <property type="project" value="UniProtKB-UniRule"/>
</dbReference>
<keyword evidence="4 12" id="KW-0378">Hydrolase</keyword>
<keyword evidence="3 12" id="KW-0812">Transmembrane</keyword>
<dbReference type="GO" id="GO:0005789">
    <property type="term" value="C:endoplasmic reticulum membrane"/>
    <property type="evidence" value="ECO:0007669"/>
    <property type="project" value="UniProtKB-SubCell"/>
</dbReference>
<dbReference type="Pfam" id="PF03200">
    <property type="entry name" value="Glyco_hydro_63"/>
    <property type="match status" value="1"/>
</dbReference>
<dbReference type="PANTHER" id="PTHR10412:SF11">
    <property type="entry name" value="MANNOSYL-OLIGOSACCHARIDE GLUCOSIDASE"/>
    <property type="match status" value="1"/>
</dbReference>
<protein>
    <recommendedName>
        <fullName evidence="11 12">Mannosyl-oligosaccharide glucosidase</fullName>
        <ecNumber evidence="11 12">3.2.1.106</ecNumber>
    </recommendedName>
</protein>
<dbReference type="InterPro" id="IPR038518">
    <property type="entry name" value="Glyco_hydro_63N_sf"/>
</dbReference>
<keyword evidence="8 12" id="KW-0472">Membrane</keyword>
<evidence type="ECO:0000256" key="5">
    <source>
        <dbReference type="ARBA" id="ARBA00022824"/>
    </source>
</evidence>
<evidence type="ECO:0000259" key="13">
    <source>
        <dbReference type="Pfam" id="PF03200"/>
    </source>
</evidence>
<comment type="subcellular location">
    <subcellularLocation>
        <location evidence="1 12">Endoplasmic reticulum membrane</location>
        <topology evidence="1 12">Single-pass type II membrane protein</topology>
    </subcellularLocation>
</comment>
<evidence type="ECO:0000256" key="8">
    <source>
        <dbReference type="ARBA" id="ARBA00023136"/>
    </source>
</evidence>
<comment type="similarity">
    <text evidence="2 12">Belongs to the glycosyl hydrolase 63 family.</text>
</comment>
<evidence type="ECO:0000256" key="3">
    <source>
        <dbReference type="ARBA" id="ARBA00022692"/>
    </source>
</evidence>
<keyword evidence="9" id="KW-0325">Glycoprotein</keyword>
<evidence type="ECO:0000313" key="15">
    <source>
        <dbReference type="EMBL" id="CAB3406199.1"/>
    </source>
</evidence>
<keyword evidence="10 12" id="KW-0326">Glycosidase</keyword>
<evidence type="ECO:0000256" key="10">
    <source>
        <dbReference type="ARBA" id="ARBA00023295"/>
    </source>
</evidence>
<proteinExistence type="inferred from homology"/>
<evidence type="ECO:0000256" key="9">
    <source>
        <dbReference type="ARBA" id="ARBA00023180"/>
    </source>
</evidence>
<evidence type="ECO:0000256" key="4">
    <source>
        <dbReference type="ARBA" id="ARBA00022801"/>
    </source>
</evidence>
<accession>A0A8S1F5X6</accession>
<dbReference type="SUPFAM" id="SSF48208">
    <property type="entry name" value="Six-hairpin glycosidases"/>
    <property type="match status" value="1"/>
</dbReference>
<dbReference type="EMBL" id="CADEPM010000005">
    <property type="protein sequence ID" value="CAB3406199.1"/>
    <property type="molecule type" value="Genomic_DNA"/>
</dbReference>
<dbReference type="AlphaFoldDB" id="A0A8S1F5X6"/>
<dbReference type="InterPro" id="IPR004888">
    <property type="entry name" value="Glycoside_hydrolase_63"/>
</dbReference>
<comment type="catalytic activity">
    <reaction evidence="12">
        <text>N(4)-(alpha-D-Glc-(1-&gt;2)-alpha-D-Glc-(1-&gt;3)-alpha-D-Glc-(1-&gt;3)-alpha-D-Man-(1-&gt;2)-alpha-D-Man-(1-&gt;2)-alpha-D-Man-(1-&gt;3)-[alpha-D-Man-(1-&gt;2)-alpha-D-Man-(1-&gt;3)-[alpha-D-Man-(1-&gt;2)-alpha-D-Man-(1-&gt;6)]-alpha-D-Man-(1-&gt;6)]-beta-D-Man-(1-&gt;4)-beta-D-GlcNAc-(1-&gt;4)-beta-D-GlcNAc)-L-asparaginyl-[protein] + H2O = N(4)-(alpha-D-Glc-(1-&gt;3)-alpha-D-Glc-(1-&gt;3)-alpha-D-Man-(1-&gt;2)-alpha-D-Man-(1-&gt;2)-alpha-D-Man-(1-&gt;3)-[alpha-D-Man-(1-&gt;2)-alpha-D-Man-(1-&gt;3)-[alpha-D-Man-(1-&gt;2)-alpha-D-Man-(1-&gt;6)]-alpha-D-Man-(1-&gt;6)]-beta-D-Man-(1-&gt;4)-beta-D-GlcNAc-(1-&gt;4)-beta-D-GlcNAc)-L-asparaginyl-[protein] + beta-D-glucose</text>
        <dbReference type="Rhea" id="RHEA:55988"/>
        <dbReference type="Rhea" id="RHEA-COMP:12806"/>
        <dbReference type="Rhea" id="RHEA-COMP:14355"/>
        <dbReference type="ChEBI" id="CHEBI:15377"/>
        <dbReference type="ChEBI" id="CHEBI:15903"/>
        <dbReference type="ChEBI" id="CHEBI:59082"/>
        <dbReference type="ChEBI" id="CHEBI:132537"/>
        <dbReference type="EC" id="3.2.1.106"/>
    </reaction>
</comment>
<dbReference type="InterPro" id="IPR012341">
    <property type="entry name" value="6hp_glycosidase-like_sf"/>
</dbReference>
<evidence type="ECO:0000256" key="11">
    <source>
        <dbReference type="ARBA" id="ARBA00038888"/>
    </source>
</evidence>
<evidence type="ECO:0000256" key="7">
    <source>
        <dbReference type="ARBA" id="ARBA00022989"/>
    </source>
</evidence>
<evidence type="ECO:0000259" key="14">
    <source>
        <dbReference type="Pfam" id="PF16923"/>
    </source>
</evidence>
<feature type="domain" description="Glycosyl hydrolase family 63 C-terminal" evidence="13">
    <location>
        <begin position="308"/>
        <end position="787"/>
    </location>
</feature>
<feature type="domain" description="Glycosyl hydrolase family 63 N-terminal" evidence="14">
    <location>
        <begin position="83"/>
        <end position="246"/>
    </location>
</feature>
<dbReference type="Gene3D" id="1.50.10.10">
    <property type="match status" value="1"/>
</dbReference>
<reference evidence="15 16" key="1">
    <citation type="submission" date="2020-04" db="EMBL/GenBank/DDBJ databases">
        <authorList>
            <person name="Laetsch R D."/>
            <person name="Stevens L."/>
            <person name="Kumar S."/>
            <person name="Blaxter L. M."/>
        </authorList>
    </citation>
    <scope>NUCLEOTIDE SEQUENCE [LARGE SCALE GENOMIC DNA]</scope>
</reference>
<comment type="function">
    <text evidence="12">Cleaves the distal alpha 1,2-linked glucose residue from the Glc(3)Man(9)GlcNAc(2) oligosaccharide precursor.</text>
</comment>
<dbReference type="GO" id="GO:0004573">
    <property type="term" value="F:Glc3Man9GlcNAc2 oligosaccharide glucosidase activity"/>
    <property type="evidence" value="ECO:0007669"/>
    <property type="project" value="UniProtKB-UniRule"/>
</dbReference>
<sequence>MPRQRQRPKRDVLDQEQPSATIALAPKRPSKVAIYWRNLFGWDLLLIVSVIFTASAYMFLYIFLHPSLDKLPSIQGPDYDTKLWGSYRPHLYFGMRTRSPTSPLFGMMWYEQPNYVLKPHIRHWCNQGDGIDRYGWYEADARTFGKQNITESSGRIQTDWINESGSGFSARIKFNMKPGKRFNVIFYMASTDNTNSFRLGKHLNDIFYGQSDSLGRMKFSIHMKRSTKMEQSHSALVVNEKVPIDRYHDFMTDNMQVIDSGNNNIHYILNNKHNDIDGRFVAVQLNFGNSAEFDIALSVGPVQPPIFEKFDAEIARRSNNFNRKYENAFGIAKKNYSVVQQQMAKFALSNMLGGVGYWYGLNRVYSTPNYLQLYGPHTLFSAVPSRPFFPRGFLWDEGFHNMLIRKIDPKLSLEIITSYMNLMETSGWIPREVILGAESEAKVPAEFIPQHTDVANPPSFFYVVDKLVHDEKVIGKYGHILTRIYPRLEKWFLWLRSTQFGPSRTTFRWRGRNETIATELNPKTLSSGLDDYPRASHPTPEEYHLDLRCWLALCGKVLERLSKHYGTDSDHRKFSKHKEELNDLESLVRDHWSEKDGGFFDFGKHSDDVGLAPVPKSSEPRGFEYQRVTSRAPVYKLVTNVYGYNSLYPMMFRMFPADSKYLKATLDKIRDPKVLWTPFGLRSISKSSPYYQARNTEHDPPYWRGNIWININYMTLSALRYYADQKGPHQVQAEQIFQELRKNLVNNMAKEFRRTGHIWENYNDITGEGQGTHPFTGWSSLILMIMSDNLDT</sequence>
<dbReference type="Gene3D" id="2.70.98.110">
    <property type="entry name" value="Glycosyl hydrolase family 63, N-terminal domain"/>
    <property type="match status" value="1"/>
</dbReference>
<dbReference type="Proteomes" id="UP000494206">
    <property type="component" value="Unassembled WGS sequence"/>
</dbReference>
<dbReference type="GO" id="GO:0006487">
    <property type="term" value="P:protein N-linked glycosylation"/>
    <property type="evidence" value="ECO:0007669"/>
    <property type="project" value="UniProtKB-UniRule"/>
</dbReference>
<name>A0A8S1F5X6_9PELO</name>
<keyword evidence="16" id="KW-1185">Reference proteome</keyword>
<dbReference type="PANTHER" id="PTHR10412">
    <property type="entry name" value="MANNOSYL-OLIGOSACCHARIDE GLUCOSIDASE"/>
    <property type="match status" value="1"/>
</dbReference>
<dbReference type="OrthoDB" id="410058at2759"/>
<dbReference type="InterPro" id="IPR008928">
    <property type="entry name" value="6-hairpin_glycosidase_sf"/>
</dbReference>
<evidence type="ECO:0000256" key="12">
    <source>
        <dbReference type="RuleBase" id="RU368089"/>
    </source>
</evidence>
<comment type="caution">
    <text evidence="15">The sequence shown here is derived from an EMBL/GenBank/DDBJ whole genome shotgun (WGS) entry which is preliminary data.</text>
</comment>
<organism evidence="15 16">
    <name type="scientific">Caenorhabditis bovis</name>
    <dbReference type="NCBI Taxonomy" id="2654633"/>
    <lineage>
        <taxon>Eukaryota</taxon>
        <taxon>Metazoa</taxon>
        <taxon>Ecdysozoa</taxon>
        <taxon>Nematoda</taxon>
        <taxon>Chromadorea</taxon>
        <taxon>Rhabditida</taxon>
        <taxon>Rhabditina</taxon>
        <taxon>Rhabditomorpha</taxon>
        <taxon>Rhabditoidea</taxon>
        <taxon>Rhabditidae</taxon>
        <taxon>Peloderinae</taxon>
        <taxon>Caenorhabditis</taxon>
    </lineage>
</organism>
<dbReference type="InterPro" id="IPR031335">
    <property type="entry name" value="Glyco_hydro_63_C"/>
</dbReference>
<keyword evidence="7 12" id="KW-1133">Transmembrane helix</keyword>
<evidence type="ECO:0000256" key="1">
    <source>
        <dbReference type="ARBA" id="ARBA00004648"/>
    </source>
</evidence>
<evidence type="ECO:0000256" key="2">
    <source>
        <dbReference type="ARBA" id="ARBA00010833"/>
    </source>
</evidence>
<dbReference type="Pfam" id="PF16923">
    <property type="entry name" value="Glyco_hydro_63N"/>
    <property type="match status" value="1"/>
</dbReference>
<dbReference type="InterPro" id="IPR031631">
    <property type="entry name" value="Glyco_hydro_63N"/>
</dbReference>
<keyword evidence="5 12" id="KW-0256">Endoplasmic reticulum</keyword>